<keyword evidence="7" id="KW-1185">Reference proteome</keyword>
<dbReference type="AlphaFoldDB" id="A0A560KU72"/>
<keyword evidence="2 4" id="KW-0547">Nucleotide-binding</keyword>
<dbReference type="OrthoDB" id="24041at2"/>
<dbReference type="GO" id="GO:0046872">
    <property type="term" value="F:metal ion binding"/>
    <property type="evidence" value="ECO:0007669"/>
    <property type="project" value="InterPro"/>
</dbReference>
<feature type="domain" description="ATP-grasp" evidence="5">
    <location>
        <begin position="117"/>
        <end position="312"/>
    </location>
</feature>
<gene>
    <name evidence="6" type="ORF">FBZ93_12722</name>
</gene>
<dbReference type="EMBL" id="VITY01000027">
    <property type="protein sequence ID" value="TWB86808.1"/>
    <property type="molecule type" value="Genomic_DNA"/>
</dbReference>
<dbReference type="InterPro" id="IPR011761">
    <property type="entry name" value="ATP-grasp"/>
</dbReference>
<dbReference type="PANTHER" id="PTHR43585:SF2">
    <property type="entry name" value="ATP-GRASP ENZYME FSQD"/>
    <property type="match status" value="1"/>
</dbReference>
<evidence type="ECO:0000256" key="1">
    <source>
        <dbReference type="ARBA" id="ARBA00022598"/>
    </source>
</evidence>
<evidence type="ECO:0000259" key="5">
    <source>
        <dbReference type="PROSITE" id="PS50975"/>
    </source>
</evidence>
<dbReference type="InterPro" id="IPR052032">
    <property type="entry name" value="ATP-dep_AA_Ligase"/>
</dbReference>
<evidence type="ECO:0000256" key="4">
    <source>
        <dbReference type="PROSITE-ProRule" id="PRU00409"/>
    </source>
</evidence>
<proteinExistence type="predicted"/>
<dbReference type="Pfam" id="PF13535">
    <property type="entry name" value="ATP-grasp_4"/>
    <property type="match status" value="1"/>
</dbReference>
<dbReference type="GO" id="GO:0005524">
    <property type="term" value="F:ATP binding"/>
    <property type="evidence" value="ECO:0007669"/>
    <property type="project" value="UniProtKB-UniRule"/>
</dbReference>
<keyword evidence="1" id="KW-0436">Ligase</keyword>
<evidence type="ECO:0000256" key="2">
    <source>
        <dbReference type="ARBA" id="ARBA00022741"/>
    </source>
</evidence>
<keyword evidence="3 4" id="KW-0067">ATP-binding</keyword>
<dbReference type="PANTHER" id="PTHR43585">
    <property type="entry name" value="FUMIPYRROLE BIOSYNTHESIS PROTEIN C"/>
    <property type="match status" value="1"/>
</dbReference>
<evidence type="ECO:0000313" key="7">
    <source>
        <dbReference type="Proteomes" id="UP000321304"/>
    </source>
</evidence>
<dbReference type="InterPro" id="IPR040570">
    <property type="entry name" value="LAL_C2"/>
</dbReference>
<dbReference type="PROSITE" id="PS50975">
    <property type="entry name" value="ATP_GRASP"/>
    <property type="match status" value="1"/>
</dbReference>
<dbReference type="GO" id="GO:0016874">
    <property type="term" value="F:ligase activity"/>
    <property type="evidence" value="ECO:0007669"/>
    <property type="project" value="UniProtKB-KW"/>
</dbReference>
<comment type="caution">
    <text evidence="6">The sequence shown here is derived from an EMBL/GenBank/DDBJ whole genome shotgun (WGS) entry which is preliminary data.</text>
</comment>
<name>A0A560KU72_9BRAD</name>
<dbReference type="Proteomes" id="UP000321304">
    <property type="component" value="Unassembled WGS sequence"/>
</dbReference>
<accession>A0A560KU72</accession>
<dbReference type="Pfam" id="PF18603">
    <property type="entry name" value="LAL_C2"/>
    <property type="match status" value="1"/>
</dbReference>
<evidence type="ECO:0000256" key="3">
    <source>
        <dbReference type="ARBA" id="ARBA00022840"/>
    </source>
</evidence>
<dbReference type="RefSeq" id="WP_146993141.1">
    <property type="nucleotide sequence ID" value="NZ_VITY01000027.1"/>
</dbReference>
<dbReference type="Gene3D" id="3.30.470.20">
    <property type="entry name" value="ATP-grasp fold, B domain"/>
    <property type="match status" value="1"/>
</dbReference>
<reference evidence="6 7" key="1">
    <citation type="submission" date="2019-06" db="EMBL/GenBank/DDBJ databases">
        <title>Genomic Encyclopedia of Type Strains, Phase IV (KMG-V): Genome sequencing to study the core and pangenomes of soil and plant-associated prokaryotes.</title>
        <authorList>
            <person name="Whitman W."/>
        </authorList>
    </citation>
    <scope>NUCLEOTIDE SEQUENCE [LARGE SCALE GENOMIC DNA]</scope>
    <source>
        <strain evidence="6 7">BR 10355</strain>
    </source>
</reference>
<dbReference type="SUPFAM" id="SSF56059">
    <property type="entry name" value="Glutathione synthetase ATP-binding domain-like"/>
    <property type="match status" value="1"/>
</dbReference>
<protein>
    <submittedName>
        <fullName evidence="6">Biotin carboxylase</fullName>
    </submittedName>
</protein>
<evidence type="ECO:0000313" key="6">
    <source>
        <dbReference type="EMBL" id="TWB86808.1"/>
    </source>
</evidence>
<sequence>MAISAAIFIESNSSGSGADFILRARELGLFPVFVTASPKQYHFLHGSPDLDLRTCDTSSEAAVTAVVDDVAASMPIELLTTSSDLYLYTAAVQARRLGLAGPNPEAIALCRDKARQAAALREAGVAVPDSATVGADCDIRNALTRVGLPAVVKPISGTGSVGVTLVETETDAIQALRNLLGTTTDVRGRPIQSGALIMSYIAGDEFSVEILDSCVIGVTRKHLGSLPHFVEIGHDAPAILSPQLRAQIAHEALHAIGVLGHARGPAHVELRAHKGFVTIIEVNPRLAGGSIPSLFRHATGFDPIVAVLRSLLGMPSATPGAGAHGSIRFILPEREGLFDLPQSRERLVDRFGLAEFALYRTLPIEFRPYNDFRDRIGHVIAVDDDAAAAASRAEAAVAFIRQK</sequence>
<organism evidence="6 7">
    <name type="scientific">Bradyrhizobium macuxiense</name>
    <dbReference type="NCBI Taxonomy" id="1755647"/>
    <lineage>
        <taxon>Bacteria</taxon>
        <taxon>Pseudomonadati</taxon>
        <taxon>Pseudomonadota</taxon>
        <taxon>Alphaproteobacteria</taxon>
        <taxon>Hyphomicrobiales</taxon>
        <taxon>Nitrobacteraceae</taxon>
        <taxon>Bradyrhizobium</taxon>
    </lineage>
</organism>